<comment type="caution">
    <text evidence="3">The sequence shown here is derived from an EMBL/GenBank/DDBJ whole genome shotgun (WGS) entry which is preliminary data.</text>
</comment>
<dbReference type="PANTHER" id="PTHR14969:SF13">
    <property type="entry name" value="AT30094P"/>
    <property type="match status" value="1"/>
</dbReference>
<organism evidence="3 4">
    <name type="scientific">candidate division WWE3 bacterium RIFCSPLOWO2_01_FULL_39_13</name>
    <dbReference type="NCBI Taxonomy" id="1802624"/>
    <lineage>
        <taxon>Bacteria</taxon>
        <taxon>Katanobacteria</taxon>
    </lineage>
</organism>
<dbReference type="Gene3D" id="1.20.144.10">
    <property type="entry name" value="Phosphatidic acid phosphatase type 2/haloperoxidase"/>
    <property type="match status" value="1"/>
</dbReference>
<evidence type="ECO:0000313" key="4">
    <source>
        <dbReference type="Proteomes" id="UP000178771"/>
    </source>
</evidence>
<reference evidence="3 4" key="1">
    <citation type="journal article" date="2016" name="Nat. Commun.">
        <title>Thousands of microbial genomes shed light on interconnected biogeochemical processes in an aquifer system.</title>
        <authorList>
            <person name="Anantharaman K."/>
            <person name="Brown C.T."/>
            <person name="Hug L.A."/>
            <person name="Sharon I."/>
            <person name="Castelle C.J."/>
            <person name="Probst A.J."/>
            <person name="Thomas B.C."/>
            <person name="Singh A."/>
            <person name="Wilkins M.J."/>
            <person name="Karaoz U."/>
            <person name="Brodie E.L."/>
            <person name="Williams K.H."/>
            <person name="Hubbard S.S."/>
            <person name="Banfield J.F."/>
        </authorList>
    </citation>
    <scope>NUCLEOTIDE SEQUENCE [LARGE SCALE GENOMIC DNA]</scope>
</reference>
<feature type="domain" description="Phosphatidic acid phosphatase type 2/haloperoxidase" evidence="2">
    <location>
        <begin position="62"/>
        <end position="173"/>
    </location>
</feature>
<dbReference type="AlphaFoldDB" id="A0A1F4V3F5"/>
<feature type="transmembrane region" description="Helical" evidence="1">
    <location>
        <begin position="162"/>
        <end position="184"/>
    </location>
</feature>
<protein>
    <recommendedName>
        <fullName evidence="2">Phosphatidic acid phosphatase type 2/haloperoxidase domain-containing protein</fullName>
    </recommendedName>
</protein>
<dbReference type="PANTHER" id="PTHR14969">
    <property type="entry name" value="SPHINGOSINE-1-PHOSPHATE PHOSPHOHYDROLASE"/>
    <property type="match status" value="1"/>
</dbReference>
<dbReference type="Proteomes" id="UP000178771">
    <property type="component" value="Unassembled WGS sequence"/>
</dbReference>
<feature type="transmembrane region" description="Helical" evidence="1">
    <location>
        <begin position="31"/>
        <end position="56"/>
    </location>
</feature>
<dbReference type="STRING" id="1802624.A2982_03335"/>
<proteinExistence type="predicted"/>
<feature type="transmembrane region" description="Helical" evidence="1">
    <location>
        <begin position="132"/>
        <end position="150"/>
    </location>
</feature>
<sequence length="185" mass="20633">MPKHKSIIKIIDLFEKRFAFEAHKDIKNKPLVYTLGIFTELGSSLVLITIFVVLGFLSGIKLIYTIIPIYLFQLAMVETIKYFFRRPRPKTNHTKSIFGVKATSGSFPSGHSSNIFAAAYLLSNYYALEIQYVAVLFAIAGAVSFSRIVLGKHYFLDVLGGTILGMILAISGSIIWILTALSLIY</sequence>
<name>A0A1F4V3F5_UNCKA</name>
<evidence type="ECO:0000259" key="2">
    <source>
        <dbReference type="SMART" id="SM00014"/>
    </source>
</evidence>
<dbReference type="SMART" id="SM00014">
    <property type="entry name" value="acidPPc"/>
    <property type="match status" value="1"/>
</dbReference>
<keyword evidence="1" id="KW-0812">Transmembrane</keyword>
<feature type="transmembrane region" description="Helical" evidence="1">
    <location>
        <begin position="62"/>
        <end position="84"/>
    </location>
</feature>
<dbReference type="InterPro" id="IPR000326">
    <property type="entry name" value="PAP2/HPO"/>
</dbReference>
<feature type="transmembrane region" description="Helical" evidence="1">
    <location>
        <begin position="105"/>
        <end position="126"/>
    </location>
</feature>
<dbReference type="EMBL" id="MEVH01000015">
    <property type="protein sequence ID" value="OGC51679.1"/>
    <property type="molecule type" value="Genomic_DNA"/>
</dbReference>
<evidence type="ECO:0000313" key="3">
    <source>
        <dbReference type="EMBL" id="OGC51679.1"/>
    </source>
</evidence>
<dbReference type="Pfam" id="PF01569">
    <property type="entry name" value="PAP2"/>
    <property type="match status" value="1"/>
</dbReference>
<keyword evidence="1" id="KW-1133">Transmembrane helix</keyword>
<dbReference type="SUPFAM" id="SSF48317">
    <property type="entry name" value="Acid phosphatase/Vanadium-dependent haloperoxidase"/>
    <property type="match status" value="1"/>
</dbReference>
<dbReference type="InterPro" id="IPR036938">
    <property type="entry name" value="PAP2/HPO_sf"/>
</dbReference>
<keyword evidence="1" id="KW-0472">Membrane</keyword>
<dbReference type="CDD" id="cd01610">
    <property type="entry name" value="PAP2_like"/>
    <property type="match status" value="1"/>
</dbReference>
<accession>A0A1F4V3F5</accession>
<gene>
    <name evidence="3" type="ORF">A2982_03335</name>
</gene>
<evidence type="ECO:0000256" key="1">
    <source>
        <dbReference type="SAM" id="Phobius"/>
    </source>
</evidence>